<evidence type="ECO:0000313" key="3">
    <source>
        <dbReference type="EMBL" id="MBC3767327.1"/>
    </source>
</evidence>
<sequence>MRGIYLSTLDDDRYLDLTIQPDEVEVDSFNEKALLDYIKEKHADLYLFDETVRIAFKAYTAAIRNETTDPIKERIAEKRDAVIKFIFASDDMSANLEITAAYGGKHATPTYLISKAKHAGIEKGLSSKRLIDMATRARVAKPGAVLNELVAKGLPPRQGKNSKMVPLVPNALERILQPQTVSSSRVDMRDLGEIICVKPGTEILEMLPPTKGRNGYTVRGGIIDAKEGEWQKLKAGEGTYICDSNPNILRAEIAGMPKFKDGKMWVDETFMCKGVNIGTGNINYDGAVIVNGDVTEKMKIVATGDVTINGFVESAHIESGGDIIITQGAMGKYDENEDQPYSGTLIADGSIHLEHGQGLHIISNGNVTVGKQLAYSKVKCRGSLTIGPLENPNGNLFACEIQCQEAIRSGILGAISGSNLFIDFSEGFNLLQERIDLVDELLEELKIHVERHQKKMSSLRKYTIPYELRTKLDRLIGKYRDERSMLQQLIRKSDMLRVAKDRYIEQIQLNATKKLYPGVVVKLNNRTWKADREYAAARIHYHDHQWQYDVL</sequence>
<gene>
    <name evidence="3" type="ORF">H8B19_15715</name>
</gene>
<keyword evidence="4" id="KW-1185">Reference proteome</keyword>
<proteinExistence type="predicted"/>
<protein>
    <submittedName>
        <fullName evidence="3">DUF342 domain-containing protein</fullName>
    </submittedName>
</protein>
<dbReference type="PANTHER" id="PTHR38032">
    <property type="entry name" value="POLYMERASE-RELATED"/>
    <property type="match status" value="1"/>
</dbReference>
<dbReference type="Proteomes" id="UP000601768">
    <property type="component" value="Unassembled WGS sequence"/>
</dbReference>
<feature type="domain" description="Flagellar Assembly Protein A N-terminal region" evidence="2">
    <location>
        <begin position="87"/>
        <end position="261"/>
    </location>
</feature>
<dbReference type="RefSeq" id="WP_186507849.1">
    <property type="nucleotide sequence ID" value="NZ_JACNEP010000016.1"/>
</dbReference>
<keyword evidence="1" id="KW-0175">Coiled coil</keyword>
<dbReference type="Pfam" id="PF20250">
    <property type="entry name" value="FapA_N"/>
    <property type="match status" value="1"/>
</dbReference>
<dbReference type="Pfam" id="PF03961">
    <property type="entry name" value="FapA"/>
    <property type="match status" value="1"/>
</dbReference>
<evidence type="ECO:0000256" key="1">
    <source>
        <dbReference type="SAM" id="Coils"/>
    </source>
</evidence>
<accession>A0A8J6IXA6</accession>
<dbReference type="PANTHER" id="PTHR38032:SF1">
    <property type="entry name" value="RNA-BINDING PROTEIN KHPB N-TERMINAL DOMAIN-CONTAINING PROTEIN"/>
    <property type="match status" value="1"/>
</dbReference>
<dbReference type="InterPro" id="IPR046866">
    <property type="entry name" value="FapA_N"/>
</dbReference>
<name>A0A8J6IXA6_9ALTE</name>
<reference evidence="3" key="2">
    <citation type="submission" date="2020-08" db="EMBL/GenBank/DDBJ databases">
        <authorList>
            <person name="Lai Q."/>
        </authorList>
    </citation>
    <scope>NUCLEOTIDE SEQUENCE</scope>
    <source>
        <strain evidence="3">S27-2</strain>
    </source>
</reference>
<organism evidence="3 4">
    <name type="scientific">Neptunicella marina</name>
    <dbReference type="NCBI Taxonomy" id="2125989"/>
    <lineage>
        <taxon>Bacteria</taxon>
        <taxon>Pseudomonadati</taxon>
        <taxon>Pseudomonadota</taxon>
        <taxon>Gammaproteobacteria</taxon>
        <taxon>Alteromonadales</taxon>
        <taxon>Alteromonadaceae</taxon>
        <taxon>Neptunicella</taxon>
    </lineage>
</organism>
<evidence type="ECO:0000259" key="2">
    <source>
        <dbReference type="Pfam" id="PF20250"/>
    </source>
</evidence>
<comment type="caution">
    <text evidence="3">The sequence shown here is derived from an EMBL/GenBank/DDBJ whole genome shotgun (WGS) entry which is preliminary data.</text>
</comment>
<dbReference type="EMBL" id="JACNEP010000016">
    <property type="protein sequence ID" value="MBC3767327.1"/>
    <property type="molecule type" value="Genomic_DNA"/>
</dbReference>
<feature type="coiled-coil region" evidence="1">
    <location>
        <begin position="435"/>
        <end position="462"/>
    </location>
</feature>
<dbReference type="AlphaFoldDB" id="A0A8J6IXA6"/>
<reference evidence="3" key="1">
    <citation type="journal article" date="2018" name="Int. J. Syst. Evol. Microbiol.">
        <title>Neptunicella marina gen. nov., sp. nov., isolated from surface seawater.</title>
        <authorList>
            <person name="Liu X."/>
            <person name="Lai Q."/>
            <person name="Du Y."/>
            <person name="Zhang X."/>
            <person name="Liu Z."/>
            <person name="Sun F."/>
            <person name="Shao Z."/>
        </authorList>
    </citation>
    <scope>NUCLEOTIDE SEQUENCE</scope>
    <source>
        <strain evidence="3">S27-2</strain>
    </source>
</reference>
<evidence type="ECO:0000313" key="4">
    <source>
        <dbReference type="Proteomes" id="UP000601768"/>
    </source>
</evidence>
<dbReference type="InterPro" id="IPR005646">
    <property type="entry name" value="FapA"/>
</dbReference>
<dbReference type="InterPro" id="IPR046865">
    <property type="entry name" value="FapA_b_solenoid"/>
</dbReference>